<keyword evidence="2" id="KW-0716">Sensory transduction</keyword>
<evidence type="ECO:0000256" key="5">
    <source>
        <dbReference type="ARBA" id="ARBA00022989"/>
    </source>
</evidence>
<keyword evidence="4" id="KW-0552">Olfaction</keyword>
<proteinExistence type="predicted"/>
<dbReference type="GO" id="GO:0007165">
    <property type="term" value="P:signal transduction"/>
    <property type="evidence" value="ECO:0007669"/>
    <property type="project" value="UniProtKB-KW"/>
</dbReference>
<feature type="domain" description="Reverse transcriptase" evidence="10">
    <location>
        <begin position="400"/>
        <end position="667"/>
    </location>
</feature>
<dbReference type="InterPro" id="IPR045609">
    <property type="entry name" value="DUF6451"/>
</dbReference>
<dbReference type="PROSITE" id="PS50878">
    <property type="entry name" value="RT_POL"/>
    <property type="match status" value="1"/>
</dbReference>
<dbReference type="Pfam" id="PF02949">
    <property type="entry name" value="7tm_6"/>
    <property type="match status" value="1"/>
</dbReference>
<sequence>MIDGLIPCYDLTEYRETGPQCNAIKTWPVGAVYLNYVRILRRFLWFNGCWPGQLFGEEVPLFIRYHKYHVLGQFTVNLMAQINFLWKFHKDISFLMMGHVYITTFLTSVSLVRSSLPHFEEYRNIVNTFLTEFHLYYHKQKGKYEAEISAYWDKFSYWFSLCQMALMLLGMTSFNVLPIYKSIQAGAFTTRDIDRDNVEFAVYFAIPGIDCYDYFYILTALNVYFSYITACSICVLDLLLSLIVFQIIGHIQILNYNILNIPMPEGLKYNKEENSVIGKHLISIIDQHRYIVRFAATISSFFGPMLAMNYMFHLVSGCILLLECARPDPETLARFGPLTIIVFGQLIQLSIIFEFVGYISEKLIDAVYCMPWESMDVSNQKTVKFFLSRIQTPIQLTAMGIVPVGVQTMLKVSTYIKVPKKGDPSRCDNWRGITLLPAAAKVLAKILLNRIAPKVAVTLRDEQAGFRPGRSCTDHTNTLRVLIEQCVEWQSELFLAFVDFEKAFDTVKWTALWSSLQRRGIPACIIQVIRSLYEGSTCRVVHEKELGAPIRISAGVKQGCLLSPLLFVILLDDVMRNVVAIPRGISWASGVLEDLDYADDIVLISPTLDLLQEKLVHLQEEARVMGLRINRRKTVDMRIKAKTSDALILDNQRLDSVDTFTYLGSTVTRQGGADEDIESRIKKAKAAFAQLKPVWDSNVLTRRIKISLFDSIVKSVLLFGCETWRVTKGLTNKLQVFVNKSLRSILRVFWPKTIRNEDLWKLCRQSPIGKEIAKRKWRWIGHTVRRGATNAANVAFDWRPPNGKRSRGRPVQTWRRSVENELRAAGLSWSESKSTAEDRRKWRTLVETLCTSGVP</sequence>
<feature type="transmembrane region" description="Helical" evidence="9">
    <location>
        <begin position="200"/>
        <end position="218"/>
    </location>
</feature>
<dbReference type="Pfam" id="PF20049">
    <property type="entry name" value="DUF6451"/>
    <property type="match status" value="1"/>
</dbReference>
<evidence type="ECO:0000259" key="10">
    <source>
        <dbReference type="PROSITE" id="PS50878"/>
    </source>
</evidence>
<evidence type="ECO:0000256" key="9">
    <source>
        <dbReference type="SAM" id="Phobius"/>
    </source>
</evidence>
<keyword evidence="8" id="KW-0807">Transducer</keyword>
<evidence type="ECO:0000313" key="11">
    <source>
        <dbReference type="EMBL" id="CAG9097097.1"/>
    </source>
</evidence>
<dbReference type="EMBL" id="CAJHNJ030000004">
    <property type="protein sequence ID" value="CAG9097097.1"/>
    <property type="molecule type" value="Genomic_DNA"/>
</dbReference>
<dbReference type="InterPro" id="IPR043502">
    <property type="entry name" value="DNA/RNA_pol_sf"/>
</dbReference>
<comment type="subcellular location">
    <subcellularLocation>
        <location evidence="1">Membrane</location>
        <topology evidence="1">Multi-pass membrane protein</topology>
    </subcellularLocation>
</comment>
<dbReference type="GO" id="GO:0005549">
    <property type="term" value="F:odorant binding"/>
    <property type="evidence" value="ECO:0007669"/>
    <property type="project" value="InterPro"/>
</dbReference>
<dbReference type="CDD" id="cd01650">
    <property type="entry name" value="RT_nLTR_like"/>
    <property type="match status" value="1"/>
</dbReference>
<feature type="transmembrane region" description="Helical" evidence="9">
    <location>
        <begin position="92"/>
        <end position="112"/>
    </location>
</feature>
<feature type="transmembrane region" description="Helical" evidence="9">
    <location>
        <begin position="290"/>
        <end position="312"/>
    </location>
</feature>
<dbReference type="Proteomes" id="UP000653454">
    <property type="component" value="Unassembled WGS sequence"/>
</dbReference>
<feature type="transmembrane region" description="Helical" evidence="9">
    <location>
        <begin position="157"/>
        <end position="180"/>
    </location>
</feature>
<evidence type="ECO:0000256" key="8">
    <source>
        <dbReference type="ARBA" id="ARBA00023224"/>
    </source>
</evidence>
<evidence type="ECO:0000256" key="2">
    <source>
        <dbReference type="ARBA" id="ARBA00022606"/>
    </source>
</evidence>
<organism evidence="11 12">
    <name type="scientific">Plutella xylostella</name>
    <name type="common">Diamondback moth</name>
    <name type="synonym">Plutella maculipennis</name>
    <dbReference type="NCBI Taxonomy" id="51655"/>
    <lineage>
        <taxon>Eukaryota</taxon>
        <taxon>Metazoa</taxon>
        <taxon>Ecdysozoa</taxon>
        <taxon>Arthropoda</taxon>
        <taxon>Hexapoda</taxon>
        <taxon>Insecta</taxon>
        <taxon>Pterygota</taxon>
        <taxon>Neoptera</taxon>
        <taxon>Endopterygota</taxon>
        <taxon>Lepidoptera</taxon>
        <taxon>Glossata</taxon>
        <taxon>Ditrysia</taxon>
        <taxon>Yponomeutoidea</taxon>
        <taxon>Plutellidae</taxon>
        <taxon>Plutella</taxon>
    </lineage>
</organism>
<evidence type="ECO:0000256" key="7">
    <source>
        <dbReference type="ARBA" id="ARBA00023170"/>
    </source>
</evidence>
<evidence type="ECO:0000256" key="6">
    <source>
        <dbReference type="ARBA" id="ARBA00023136"/>
    </source>
</evidence>
<accession>A0A8S4DES3</accession>
<dbReference type="GO" id="GO:0016020">
    <property type="term" value="C:membrane"/>
    <property type="evidence" value="ECO:0007669"/>
    <property type="project" value="UniProtKB-SubCell"/>
</dbReference>
<evidence type="ECO:0000313" key="12">
    <source>
        <dbReference type="Proteomes" id="UP000653454"/>
    </source>
</evidence>
<reference evidence="11" key="1">
    <citation type="submission" date="2020-11" db="EMBL/GenBank/DDBJ databases">
        <authorList>
            <person name="Whiteford S."/>
        </authorList>
    </citation>
    <scope>NUCLEOTIDE SEQUENCE</scope>
</reference>
<dbReference type="InterPro" id="IPR004117">
    <property type="entry name" value="7tm6_olfct_rcpt"/>
</dbReference>
<protein>
    <submittedName>
        <fullName evidence="11">(diamondback moth) hypothetical protein</fullName>
    </submittedName>
</protein>
<name>A0A8S4DES3_PLUXY</name>
<keyword evidence="3 9" id="KW-0812">Transmembrane</keyword>
<dbReference type="GO" id="GO:0004984">
    <property type="term" value="F:olfactory receptor activity"/>
    <property type="evidence" value="ECO:0007669"/>
    <property type="project" value="InterPro"/>
</dbReference>
<dbReference type="InterPro" id="IPR000477">
    <property type="entry name" value="RT_dom"/>
</dbReference>
<dbReference type="SUPFAM" id="SSF56672">
    <property type="entry name" value="DNA/RNA polymerases"/>
    <property type="match status" value="1"/>
</dbReference>
<evidence type="ECO:0000256" key="1">
    <source>
        <dbReference type="ARBA" id="ARBA00004141"/>
    </source>
</evidence>
<keyword evidence="5 9" id="KW-1133">Transmembrane helix</keyword>
<dbReference type="PANTHER" id="PTHR47027">
    <property type="entry name" value="REVERSE TRANSCRIPTASE DOMAIN-CONTAINING PROTEIN"/>
    <property type="match status" value="1"/>
</dbReference>
<evidence type="ECO:0000256" key="3">
    <source>
        <dbReference type="ARBA" id="ARBA00022692"/>
    </source>
</evidence>
<comment type="caution">
    <text evidence="11">The sequence shown here is derived from an EMBL/GenBank/DDBJ whole genome shotgun (WGS) entry which is preliminary data.</text>
</comment>
<keyword evidence="7" id="KW-0675">Receptor</keyword>
<dbReference type="Pfam" id="PF00078">
    <property type="entry name" value="RVT_1"/>
    <property type="match status" value="1"/>
</dbReference>
<feature type="transmembrane region" description="Helical" evidence="9">
    <location>
        <begin position="224"/>
        <end position="245"/>
    </location>
</feature>
<keyword evidence="12" id="KW-1185">Reference proteome</keyword>
<dbReference type="GO" id="GO:0071897">
    <property type="term" value="P:DNA biosynthetic process"/>
    <property type="evidence" value="ECO:0007669"/>
    <property type="project" value="UniProtKB-ARBA"/>
</dbReference>
<dbReference type="PANTHER" id="PTHR47027:SF25">
    <property type="entry name" value="REVERSE TRANSCRIPTASE DOMAIN-CONTAINING PROTEIN"/>
    <property type="match status" value="1"/>
</dbReference>
<evidence type="ECO:0000256" key="4">
    <source>
        <dbReference type="ARBA" id="ARBA00022725"/>
    </source>
</evidence>
<keyword evidence="6 9" id="KW-0472">Membrane</keyword>
<dbReference type="AlphaFoldDB" id="A0A8S4DES3"/>
<gene>
    <name evidence="11" type="ORF">PLXY2_LOCUS1892</name>
</gene>